<evidence type="ECO:0000256" key="1">
    <source>
        <dbReference type="SAM" id="MobiDB-lite"/>
    </source>
</evidence>
<feature type="chain" id="PRO_5046990475" evidence="2">
    <location>
        <begin position="21"/>
        <end position="103"/>
    </location>
</feature>
<feature type="signal peptide" evidence="2">
    <location>
        <begin position="1"/>
        <end position="20"/>
    </location>
</feature>
<name>A0ABW2TA69_9ACTN</name>
<evidence type="ECO:0000256" key="2">
    <source>
        <dbReference type="SAM" id="SignalP"/>
    </source>
</evidence>
<keyword evidence="4" id="KW-1185">Reference proteome</keyword>
<protein>
    <submittedName>
        <fullName evidence="3">Uncharacterized protein</fullName>
    </submittedName>
</protein>
<feature type="region of interest" description="Disordered" evidence="1">
    <location>
        <begin position="26"/>
        <end position="51"/>
    </location>
</feature>
<evidence type="ECO:0000313" key="4">
    <source>
        <dbReference type="Proteomes" id="UP001596514"/>
    </source>
</evidence>
<dbReference type="EMBL" id="JBHTEE010000001">
    <property type="protein sequence ID" value="MFC7605152.1"/>
    <property type="molecule type" value="Genomic_DNA"/>
</dbReference>
<evidence type="ECO:0000313" key="3">
    <source>
        <dbReference type="EMBL" id="MFC7605152.1"/>
    </source>
</evidence>
<sequence>MRFKLAGAAVSAVLASTALLVSPTTEQAHSAAPSCVRPPHARNGEGAGTMRGDFNLKTAPYAHCGNVKRLSRSTAYTGMNTGSSGGGFAWQEHPLTDGWRMTT</sequence>
<dbReference type="RefSeq" id="WP_343963229.1">
    <property type="nucleotide sequence ID" value="NZ_BAAAGK010000016.1"/>
</dbReference>
<accession>A0ABW2TA69</accession>
<comment type="caution">
    <text evidence="3">The sequence shown here is derived from an EMBL/GenBank/DDBJ whole genome shotgun (WGS) entry which is preliminary data.</text>
</comment>
<gene>
    <name evidence="3" type="ORF">ACFQVD_34085</name>
</gene>
<proteinExistence type="predicted"/>
<dbReference type="Proteomes" id="UP001596514">
    <property type="component" value="Unassembled WGS sequence"/>
</dbReference>
<organism evidence="3 4">
    <name type="scientific">Streptosporangium amethystogenes subsp. fukuiense</name>
    <dbReference type="NCBI Taxonomy" id="698418"/>
    <lineage>
        <taxon>Bacteria</taxon>
        <taxon>Bacillati</taxon>
        <taxon>Actinomycetota</taxon>
        <taxon>Actinomycetes</taxon>
        <taxon>Streptosporangiales</taxon>
        <taxon>Streptosporangiaceae</taxon>
        <taxon>Streptosporangium</taxon>
    </lineage>
</organism>
<keyword evidence="2" id="KW-0732">Signal</keyword>
<reference evidence="4" key="1">
    <citation type="journal article" date="2019" name="Int. J. Syst. Evol. Microbiol.">
        <title>The Global Catalogue of Microorganisms (GCM) 10K type strain sequencing project: providing services to taxonomists for standard genome sequencing and annotation.</title>
        <authorList>
            <consortium name="The Broad Institute Genomics Platform"/>
            <consortium name="The Broad Institute Genome Sequencing Center for Infectious Disease"/>
            <person name="Wu L."/>
            <person name="Ma J."/>
        </authorList>
    </citation>
    <scope>NUCLEOTIDE SEQUENCE [LARGE SCALE GENOMIC DNA]</scope>
    <source>
        <strain evidence="4">JCM 10083</strain>
    </source>
</reference>